<name>A0ABP7UJM0_9BACT</name>
<reference evidence="2" key="1">
    <citation type="journal article" date="2019" name="Int. J. Syst. Evol. Microbiol.">
        <title>The Global Catalogue of Microorganisms (GCM) 10K type strain sequencing project: providing services to taxonomists for standard genome sequencing and annotation.</title>
        <authorList>
            <consortium name="The Broad Institute Genomics Platform"/>
            <consortium name="The Broad Institute Genome Sequencing Center for Infectious Disease"/>
            <person name="Wu L."/>
            <person name="Ma J."/>
        </authorList>
    </citation>
    <scope>NUCLEOTIDE SEQUENCE [LARGE SCALE GENOMIC DNA]</scope>
    <source>
        <strain evidence="2">JCM 17225</strain>
    </source>
</reference>
<protein>
    <submittedName>
        <fullName evidence="1">Uncharacterized protein</fullName>
    </submittedName>
</protein>
<sequence>MALVARAITAADTALKLAKRVLLFNEWRKLGVREQIWLRVLLHRCALDLSSIQFDGSHTPAKNGGAAIGY</sequence>
<accession>A0ABP7UJM0</accession>
<keyword evidence="2" id="KW-1185">Reference proteome</keyword>
<evidence type="ECO:0000313" key="1">
    <source>
        <dbReference type="EMBL" id="GAA4043471.1"/>
    </source>
</evidence>
<gene>
    <name evidence="1" type="ORF">GCM10022409_31850</name>
</gene>
<dbReference type="EMBL" id="BAABDK010000025">
    <property type="protein sequence ID" value="GAA4043471.1"/>
    <property type="molecule type" value="Genomic_DNA"/>
</dbReference>
<dbReference type="Proteomes" id="UP001501469">
    <property type="component" value="Unassembled WGS sequence"/>
</dbReference>
<comment type="caution">
    <text evidence="1">The sequence shown here is derived from an EMBL/GenBank/DDBJ whole genome shotgun (WGS) entry which is preliminary data.</text>
</comment>
<evidence type="ECO:0000313" key="2">
    <source>
        <dbReference type="Proteomes" id="UP001501469"/>
    </source>
</evidence>
<organism evidence="1 2">
    <name type="scientific">Hymenobacter glaciei</name>
    <dbReference type="NCBI Taxonomy" id="877209"/>
    <lineage>
        <taxon>Bacteria</taxon>
        <taxon>Pseudomonadati</taxon>
        <taxon>Bacteroidota</taxon>
        <taxon>Cytophagia</taxon>
        <taxon>Cytophagales</taxon>
        <taxon>Hymenobacteraceae</taxon>
        <taxon>Hymenobacter</taxon>
    </lineage>
</organism>
<proteinExistence type="predicted"/>